<comment type="caution">
    <text evidence="2">The sequence shown here is derived from an EMBL/GenBank/DDBJ whole genome shotgun (WGS) entry which is preliminary data.</text>
</comment>
<keyword evidence="1" id="KW-0812">Transmembrane</keyword>
<evidence type="ECO:0000313" key="3">
    <source>
        <dbReference type="Proteomes" id="UP000727857"/>
    </source>
</evidence>
<keyword evidence="1" id="KW-0472">Membrane</keyword>
<reference evidence="2" key="2">
    <citation type="journal article" date="2021" name="PeerJ">
        <title>Extensive microbial diversity within the chicken gut microbiome revealed by metagenomics and culture.</title>
        <authorList>
            <person name="Gilroy R."/>
            <person name="Ravi A."/>
            <person name="Getino M."/>
            <person name="Pursley I."/>
            <person name="Horton D.L."/>
            <person name="Alikhan N.F."/>
            <person name="Baker D."/>
            <person name="Gharbi K."/>
            <person name="Hall N."/>
            <person name="Watson M."/>
            <person name="Adriaenssens E.M."/>
            <person name="Foster-Nyarko E."/>
            <person name="Jarju S."/>
            <person name="Secka A."/>
            <person name="Antonio M."/>
            <person name="Oren A."/>
            <person name="Chaudhuri R.R."/>
            <person name="La Ragione R."/>
            <person name="Hildebrand F."/>
            <person name="Pallen M.J."/>
        </authorList>
    </citation>
    <scope>NUCLEOTIDE SEQUENCE</scope>
    <source>
        <strain evidence="2">517</strain>
    </source>
</reference>
<accession>A0A940DG90</accession>
<keyword evidence="1" id="KW-1133">Transmembrane helix</keyword>
<evidence type="ECO:0000256" key="1">
    <source>
        <dbReference type="SAM" id="Phobius"/>
    </source>
</evidence>
<evidence type="ECO:0000313" key="2">
    <source>
        <dbReference type="EMBL" id="MBO8424156.1"/>
    </source>
</evidence>
<feature type="transmembrane region" description="Helical" evidence="1">
    <location>
        <begin position="258"/>
        <end position="279"/>
    </location>
</feature>
<feature type="transmembrane region" description="Helical" evidence="1">
    <location>
        <begin position="12"/>
        <end position="33"/>
    </location>
</feature>
<name>A0A940DG90_9FIRM</name>
<dbReference type="Proteomes" id="UP000727857">
    <property type="component" value="Unassembled WGS sequence"/>
</dbReference>
<organism evidence="2 3">
    <name type="scientific">Candidatus Stercoripulliclostridium pullicola</name>
    <dbReference type="NCBI Taxonomy" id="2840953"/>
    <lineage>
        <taxon>Bacteria</taxon>
        <taxon>Bacillati</taxon>
        <taxon>Bacillota</taxon>
        <taxon>Clostridia</taxon>
        <taxon>Eubacteriales</taxon>
        <taxon>Candidatus Stercoripulliclostridium</taxon>
    </lineage>
</organism>
<gene>
    <name evidence="2" type="ORF">IAB16_03985</name>
</gene>
<dbReference type="EMBL" id="JADINF010000101">
    <property type="protein sequence ID" value="MBO8424156.1"/>
    <property type="molecule type" value="Genomic_DNA"/>
</dbReference>
<proteinExistence type="predicted"/>
<protein>
    <submittedName>
        <fullName evidence="2">Uncharacterized protein</fullName>
    </submittedName>
</protein>
<sequence length="285" mass="31116">MKKTAAIFKAGVVLLAIAAIIVIVYGSVAIATFSRADVKVYDGGKPTASPVEIIYNSLMFTDGSYRYGIQVYVDVDSVTANVSSAVAEAQIEEAVKAKLKAVSDRFKEAGMRVDYDEEGFFVNAVLAEYSGAEEMSIANGETGYDVGTSSGTVYNGFFFSDYVVSYRTAFADAEADNYLNYVYGELTADGLLPLSDIDFVFNYGTAYSTKLIESDADYVYVFKSPDGKQSYVHEFRMSVDERAREITLVQHSPNTASWYLIVITAALIVTGVTFVVVGIKRAREN</sequence>
<reference evidence="2" key="1">
    <citation type="submission" date="2020-10" db="EMBL/GenBank/DDBJ databases">
        <authorList>
            <person name="Gilroy R."/>
        </authorList>
    </citation>
    <scope>NUCLEOTIDE SEQUENCE</scope>
    <source>
        <strain evidence="2">517</strain>
    </source>
</reference>
<dbReference type="AlphaFoldDB" id="A0A940DG90"/>